<evidence type="ECO:0000313" key="2">
    <source>
        <dbReference type="Proteomes" id="UP000683139"/>
    </source>
</evidence>
<comment type="caution">
    <text evidence="1">The sequence shown here is derived from an EMBL/GenBank/DDBJ whole genome shotgun (WGS) entry which is preliminary data.</text>
</comment>
<protein>
    <submittedName>
        <fullName evidence="1">Uncharacterized protein</fullName>
    </submittedName>
</protein>
<name>A0A919YUY0_9BACL</name>
<dbReference type="RefSeq" id="WP_213517377.1">
    <property type="nucleotide sequence ID" value="NZ_BOSE01000006.1"/>
</dbReference>
<evidence type="ECO:0000313" key="1">
    <source>
        <dbReference type="EMBL" id="GIP17741.1"/>
    </source>
</evidence>
<sequence>MDNLTAKAFEKMQKREHLLRVLRDQMGLGRISREVFRQEVSKVVERYALTDNEQRAYDLHNKITDQRKSK</sequence>
<gene>
    <name evidence="1" type="ORF">J40TS1_33830</name>
</gene>
<accession>A0A919YUY0</accession>
<dbReference type="AlphaFoldDB" id="A0A919YUY0"/>
<keyword evidence="2" id="KW-1185">Reference proteome</keyword>
<reference evidence="1" key="1">
    <citation type="submission" date="2021-03" db="EMBL/GenBank/DDBJ databases">
        <title>Antimicrobial resistance genes in bacteria isolated from Japanese honey, and their potential for conferring macrolide and lincosamide resistance in the American foulbrood pathogen Paenibacillus larvae.</title>
        <authorList>
            <person name="Okamoto M."/>
            <person name="Kumagai M."/>
            <person name="Kanamori H."/>
            <person name="Takamatsu D."/>
        </authorList>
    </citation>
    <scope>NUCLEOTIDE SEQUENCE</scope>
    <source>
        <strain evidence="1">J40TS1</strain>
    </source>
</reference>
<organism evidence="1 2">
    <name type="scientific">Paenibacillus montaniterrae</name>
    <dbReference type="NCBI Taxonomy" id="429341"/>
    <lineage>
        <taxon>Bacteria</taxon>
        <taxon>Bacillati</taxon>
        <taxon>Bacillota</taxon>
        <taxon>Bacilli</taxon>
        <taxon>Bacillales</taxon>
        <taxon>Paenibacillaceae</taxon>
        <taxon>Paenibacillus</taxon>
    </lineage>
</organism>
<dbReference type="Proteomes" id="UP000683139">
    <property type="component" value="Unassembled WGS sequence"/>
</dbReference>
<dbReference type="EMBL" id="BOSE01000006">
    <property type="protein sequence ID" value="GIP17741.1"/>
    <property type="molecule type" value="Genomic_DNA"/>
</dbReference>
<proteinExistence type="predicted"/>